<dbReference type="KEGG" id="bsw:IY71_07475"/>
<reference evidence="2 4" key="3">
    <citation type="submission" date="2017-10" db="EMBL/GenBank/DDBJ databases">
        <title>First isolation and characterization of Brucella suis from yak.</title>
        <authorList>
            <person name="Yang X."/>
            <person name="Wang N."/>
            <person name="Cao X."/>
            <person name="Bie P."/>
            <person name="Wang J."/>
            <person name="Lyu Y."/>
            <person name="Wu Q."/>
        </authorList>
    </citation>
    <scope>NUCLEOTIDE SEQUENCE [LARGE SCALE GENOMIC DNA]</scope>
    <source>
        <strain evidence="2 4">QH05</strain>
    </source>
</reference>
<dbReference type="Proteomes" id="UP000230889">
    <property type="component" value="Chromosome 1"/>
</dbReference>
<evidence type="ECO:0000313" key="2">
    <source>
        <dbReference type="EMBL" id="ATQ52485.1"/>
    </source>
</evidence>
<evidence type="ECO:0000313" key="3">
    <source>
        <dbReference type="Proteomes" id="UP000029248"/>
    </source>
</evidence>
<proteinExistence type="predicted"/>
<sequence length="84" mass="10153">MEPSRRIRARVQLFLVLRSFDKLRMERRFQRLLRMREKDATARLIRSHRAIRAHPEKCETVFGKDARQSKELEPNLIHSDRNAL</sequence>
<dbReference type="AlphaFoldDB" id="A0AAI8H6S7"/>
<evidence type="ECO:0000313" key="4">
    <source>
        <dbReference type="Proteomes" id="UP000230889"/>
    </source>
</evidence>
<organism evidence="2 4">
    <name type="scientific">Brucella suis</name>
    <dbReference type="NCBI Taxonomy" id="29461"/>
    <lineage>
        <taxon>Bacteria</taxon>
        <taxon>Pseudomonadati</taxon>
        <taxon>Pseudomonadota</taxon>
        <taxon>Alphaproteobacteria</taxon>
        <taxon>Hyphomicrobiales</taxon>
        <taxon>Brucellaceae</taxon>
        <taxon>Brucella/Ochrobactrum group</taxon>
        <taxon>Brucella</taxon>
    </lineage>
</organism>
<evidence type="ECO:0000313" key="1">
    <source>
        <dbReference type="EMBL" id="AIN87736.1"/>
    </source>
</evidence>
<accession>A0AAI8H6S7</accession>
<reference evidence="1 3" key="1">
    <citation type="submission" date="2014-07" db="EMBL/GenBank/DDBJ databases">
        <authorList>
            <person name="Ledwaba M.B."/>
            <person name="Mafofo J."/>
            <person name="van Heerden H."/>
        </authorList>
    </citation>
    <scope>NUCLEOTIDE SEQUENCE [LARGE SCALE GENOMIC DNA]</scope>
    <source>
        <strain evidence="1 3">ZW046</strain>
    </source>
</reference>
<gene>
    <name evidence="2" type="ORF">CS875_07580</name>
    <name evidence="1" type="ORF">IY72_07220</name>
</gene>
<reference evidence="1 3" key="2">
    <citation type="submission" date="2014-09" db="EMBL/GenBank/DDBJ databases">
        <title>Genome announcement of three Brucella strains isolated from bovine in Zimbabwe.</title>
        <authorList>
            <person name="Ledwaba M.M.B."/>
            <person name="Mafofo J.J."/>
            <person name="van Heerden H.H."/>
        </authorList>
    </citation>
    <scope>NUCLEOTIDE SEQUENCE [LARGE SCALE GENOMIC DNA]</scope>
    <source>
        <strain evidence="1 3">ZW046</strain>
    </source>
</reference>
<dbReference type="Proteomes" id="UP000029248">
    <property type="component" value="Chromosome 1"/>
</dbReference>
<dbReference type="EMBL" id="CP009096">
    <property type="protein sequence ID" value="AIN87736.1"/>
    <property type="molecule type" value="Genomic_DNA"/>
</dbReference>
<dbReference type="KEGG" id="bsg:IY72_07220"/>
<protein>
    <submittedName>
        <fullName evidence="2">Uncharacterized protein</fullName>
    </submittedName>
</protein>
<name>A0AAI8H6S7_BRUSS</name>
<dbReference type="EMBL" id="CP024420">
    <property type="protein sequence ID" value="ATQ52485.1"/>
    <property type="molecule type" value="Genomic_DNA"/>
</dbReference>